<comment type="subcellular location">
    <subcellularLocation>
        <location evidence="1">Cell membrane</location>
        <topology evidence="1">Multi-pass membrane protein</topology>
    </subcellularLocation>
</comment>
<feature type="compositionally biased region" description="Basic and acidic residues" evidence="8">
    <location>
        <begin position="296"/>
        <end position="307"/>
    </location>
</feature>
<proteinExistence type="inferred from homology"/>
<keyword evidence="4" id="KW-1003">Cell membrane</keyword>
<feature type="transmembrane region" description="Helical" evidence="9">
    <location>
        <begin position="213"/>
        <end position="246"/>
    </location>
</feature>
<dbReference type="PANTHER" id="PTHR21716">
    <property type="entry name" value="TRANSMEMBRANE PROTEIN"/>
    <property type="match status" value="1"/>
</dbReference>
<keyword evidence="7 9" id="KW-0472">Membrane</keyword>
<comment type="similarity">
    <text evidence="2">Belongs to the autoinducer-2 exporter (AI-2E) (TC 2.A.86) family.</text>
</comment>
<sequence length="307" mass="32793">VLIAGVPDYLTRVRELAATSSIPIVRQLGTDALANLDNIVQQFIEDPPIQAAQITQALDVLTSFVGIVFTTLSSMIVAYYWMTEKAIIKRLILGFFPLDRRDRAHLLWDSIEHKLGGWARGQVVLMLIIGIGSTIVYAILGLPFWFLLGIFAGLTEVIPIIGPFLGGGLALLVALGDSWQKAVVVLVFVVVLQQVEGNVIVPRVMRNAVGLTPLSVLLAVLVGSALLGPLGAILAIPVAAAVQVLISELLRTREEENDEPQRPVMGISSRPPLVHSEPTSGPSPRPAAMTATELEVGARRDGGTAGP</sequence>
<dbReference type="EMBL" id="CADCWF010000178">
    <property type="protein sequence ID" value="CAA9563095.1"/>
    <property type="molecule type" value="Genomic_DNA"/>
</dbReference>
<evidence type="ECO:0000313" key="10">
    <source>
        <dbReference type="EMBL" id="CAA9563095.1"/>
    </source>
</evidence>
<dbReference type="AlphaFoldDB" id="A0A6J4UY46"/>
<evidence type="ECO:0000256" key="7">
    <source>
        <dbReference type="ARBA" id="ARBA00023136"/>
    </source>
</evidence>
<evidence type="ECO:0000256" key="6">
    <source>
        <dbReference type="ARBA" id="ARBA00022989"/>
    </source>
</evidence>
<evidence type="ECO:0000256" key="4">
    <source>
        <dbReference type="ARBA" id="ARBA00022475"/>
    </source>
</evidence>
<feature type="non-terminal residue" evidence="10">
    <location>
        <position position="1"/>
    </location>
</feature>
<evidence type="ECO:0000256" key="3">
    <source>
        <dbReference type="ARBA" id="ARBA00022448"/>
    </source>
</evidence>
<feature type="transmembrane region" description="Helical" evidence="9">
    <location>
        <begin position="157"/>
        <end position="175"/>
    </location>
</feature>
<evidence type="ECO:0000256" key="1">
    <source>
        <dbReference type="ARBA" id="ARBA00004651"/>
    </source>
</evidence>
<feature type="region of interest" description="Disordered" evidence="8">
    <location>
        <begin position="255"/>
        <end position="307"/>
    </location>
</feature>
<feature type="transmembrane region" description="Helical" evidence="9">
    <location>
        <begin position="182"/>
        <end position="201"/>
    </location>
</feature>
<dbReference type="GO" id="GO:0005886">
    <property type="term" value="C:plasma membrane"/>
    <property type="evidence" value="ECO:0007669"/>
    <property type="project" value="UniProtKB-SubCell"/>
</dbReference>
<gene>
    <name evidence="10" type="ORF">AVDCRST_MAG59-2757</name>
</gene>
<organism evidence="10">
    <name type="scientific">uncultured Thermomicrobiales bacterium</name>
    <dbReference type="NCBI Taxonomy" id="1645740"/>
    <lineage>
        <taxon>Bacteria</taxon>
        <taxon>Pseudomonadati</taxon>
        <taxon>Thermomicrobiota</taxon>
        <taxon>Thermomicrobia</taxon>
        <taxon>Thermomicrobiales</taxon>
        <taxon>environmental samples</taxon>
    </lineage>
</organism>
<evidence type="ECO:0000256" key="5">
    <source>
        <dbReference type="ARBA" id="ARBA00022692"/>
    </source>
</evidence>
<evidence type="ECO:0008006" key="11">
    <source>
        <dbReference type="Google" id="ProtNLM"/>
    </source>
</evidence>
<accession>A0A6J4UY46</accession>
<reference evidence="10" key="1">
    <citation type="submission" date="2020-02" db="EMBL/GenBank/DDBJ databases">
        <authorList>
            <person name="Meier V. D."/>
        </authorList>
    </citation>
    <scope>NUCLEOTIDE SEQUENCE</scope>
    <source>
        <strain evidence="10">AVDCRST_MAG59</strain>
    </source>
</reference>
<name>A0A6J4UY46_9BACT</name>
<feature type="transmembrane region" description="Helical" evidence="9">
    <location>
        <begin position="123"/>
        <end position="151"/>
    </location>
</feature>
<dbReference type="PANTHER" id="PTHR21716:SF53">
    <property type="entry name" value="PERMEASE PERM-RELATED"/>
    <property type="match status" value="1"/>
</dbReference>
<feature type="transmembrane region" description="Helical" evidence="9">
    <location>
        <begin position="60"/>
        <end position="82"/>
    </location>
</feature>
<protein>
    <recommendedName>
        <fullName evidence="11">AI-2E family transporter</fullName>
    </recommendedName>
</protein>
<evidence type="ECO:0000256" key="2">
    <source>
        <dbReference type="ARBA" id="ARBA00009773"/>
    </source>
</evidence>
<dbReference type="Pfam" id="PF01594">
    <property type="entry name" value="AI-2E_transport"/>
    <property type="match status" value="1"/>
</dbReference>
<keyword evidence="5 9" id="KW-0812">Transmembrane</keyword>
<dbReference type="GO" id="GO:0055085">
    <property type="term" value="P:transmembrane transport"/>
    <property type="evidence" value="ECO:0007669"/>
    <property type="project" value="TreeGrafter"/>
</dbReference>
<dbReference type="InterPro" id="IPR002549">
    <property type="entry name" value="AI-2E-like"/>
</dbReference>
<evidence type="ECO:0000256" key="9">
    <source>
        <dbReference type="SAM" id="Phobius"/>
    </source>
</evidence>
<keyword evidence="3" id="KW-0813">Transport</keyword>
<keyword evidence="6 9" id="KW-1133">Transmembrane helix</keyword>
<evidence type="ECO:0000256" key="8">
    <source>
        <dbReference type="SAM" id="MobiDB-lite"/>
    </source>
</evidence>